<accession>A0ABQ1E6N7</accession>
<keyword evidence="2" id="KW-1185">Reference proteome</keyword>
<dbReference type="Proteomes" id="UP000663802">
    <property type="component" value="Unassembled WGS sequence"/>
</dbReference>
<reference evidence="1 2" key="1">
    <citation type="journal article" date="2021" name="Int. J. Syst. Evol. Microbiol.">
        <title>Clostridium zeae sp. nov., isolated from corn silage.</title>
        <authorList>
            <person name="Kobayashi H."/>
            <person name="Tanizawa Y."/>
            <person name="Yagura M."/>
            <person name="Sakamoto M."/>
            <person name="Ohkuma M."/>
            <person name="Tohno M."/>
        </authorList>
    </citation>
    <scope>NUCLEOTIDE SEQUENCE [LARGE SCALE GENOMIC DNA]</scope>
    <source>
        <strain evidence="1 2">CSC2</strain>
    </source>
</reference>
<evidence type="ECO:0000313" key="1">
    <source>
        <dbReference type="EMBL" id="GFZ30401.1"/>
    </source>
</evidence>
<evidence type="ECO:0008006" key="3">
    <source>
        <dbReference type="Google" id="ProtNLM"/>
    </source>
</evidence>
<dbReference type="RefSeq" id="WP_206868367.1">
    <property type="nucleotide sequence ID" value="NZ_BMBA01000001.1"/>
</dbReference>
<evidence type="ECO:0000313" key="2">
    <source>
        <dbReference type="Proteomes" id="UP000663802"/>
    </source>
</evidence>
<name>A0ABQ1E6N7_9CLOT</name>
<sequence>MESDIDILVSIEDFFEGNTIEYSFAANACDEDFNVNEFYVAFKKIKSLDNVQDIWIMITDIDEQWPYSDTALIAVSSDIEEACVNECFGQVPPEVRELNLTDEPSLPIPYLNDGYKLLSLWWD</sequence>
<organism evidence="1 2">
    <name type="scientific">Clostridium zeae</name>
    <dbReference type="NCBI Taxonomy" id="2759022"/>
    <lineage>
        <taxon>Bacteria</taxon>
        <taxon>Bacillati</taxon>
        <taxon>Bacillota</taxon>
        <taxon>Clostridia</taxon>
        <taxon>Eubacteriales</taxon>
        <taxon>Clostridiaceae</taxon>
        <taxon>Clostridium</taxon>
    </lineage>
</organism>
<proteinExistence type="predicted"/>
<protein>
    <recommendedName>
        <fullName evidence="3">DUF4253 domain-containing protein</fullName>
    </recommendedName>
</protein>
<comment type="caution">
    <text evidence="1">The sequence shown here is derived from an EMBL/GenBank/DDBJ whole genome shotgun (WGS) entry which is preliminary data.</text>
</comment>
<dbReference type="EMBL" id="BMBA01000001">
    <property type="protein sequence ID" value="GFZ30401.1"/>
    <property type="molecule type" value="Genomic_DNA"/>
</dbReference>
<gene>
    <name evidence="1" type="ORF">CSC2_09270</name>
</gene>